<evidence type="ECO:0000313" key="7">
    <source>
        <dbReference type="EMBL" id="KAF7304260.1"/>
    </source>
</evidence>
<comment type="caution">
    <text evidence="7">The sequence shown here is derived from an EMBL/GenBank/DDBJ whole genome shotgun (WGS) entry which is preliminary data.</text>
</comment>
<dbReference type="Gene3D" id="3.90.1150.10">
    <property type="entry name" value="Aspartate Aminotransferase, domain 1"/>
    <property type="match status" value="1"/>
</dbReference>
<dbReference type="InterPro" id="IPR010977">
    <property type="entry name" value="Aromatic_deC"/>
</dbReference>
<comment type="similarity">
    <text evidence="2 6">Belongs to the group II decarboxylase family.</text>
</comment>
<dbReference type="InterPro" id="IPR015424">
    <property type="entry name" value="PyrdxlP-dep_Trfase"/>
</dbReference>
<evidence type="ECO:0000313" key="8">
    <source>
        <dbReference type="Proteomes" id="UP000613580"/>
    </source>
</evidence>
<organism evidence="7 8">
    <name type="scientific">Mycena chlorophos</name>
    <name type="common">Agaric fungus</name>
    <name type="synonym">Agaricus chlorophos</name>
    <dbReference type="NCBI Taxonomy" id="658473"/>
    <lineage>
        <taxon>Eukaryota</taxon>
        <taxon>Fungi</taxon>
        <taxon>Dikarya</taxon>
        <taxon>Basidiomycota</taxon>
        <taxon>Agaricomycotina</taxon>
        <taxon>Agaricomycetes</taxon>
        <taxon>Agaricomycetidae</taxon>
        <taxon>Agaricales</taxon>
        <taxon>Marasmiineae</taxon>
        <taxon>Mycenaceae</taxon>
        <taxon>Mycena</taxon>
    </lineage>
</organism>
<reference evidence="7" key="1">
    <citation type="submission" date="2020-05" db="EMBL/GenBank/DDBJ databases">
        <title>Mycena genomes resolve the evolution of fungal bioluminescence.</title>
        <authorList>
            <person name="Tsai I.J."/>
        </authorList>
    </citation>
    <scope>NUCLEOTIDE SEQUENCE</scope>
    <source>
        <strain evidence="7">110903Hualien_Pintung</strain>
    </source>
</reference>
<name>A0A8H6SSH3_MYCCL</name>
<protein>
    <recommendedName>
        <fullName evidence="9">Tyrosine decarboxylase</fullName>
    </recommendedName>
</protein>
<dbReference type="InterPro" id="IPR015421">
    <property type="entry name" value="PyrdxlP-dep_Trfase_major"/>
</dbReference>
<sequence length="505" mass="53862">MSPLSLLDYAASVDSLVATEDHPALPSRSAIAHAESSLPNKLPDLGFGFDALKEHLQRDITPALNGGALSANYYGFVTGGGTPAALFGDWLASAADQNAQVHAPNESVASDVDDAALRLVLQLVGLDENLFTGRVFTTGATGSNIIGLALGREYAVAAAGRRQNPPANPSVAQLGLHKACKAAGVRRVQILSSMAHSSVYKAASVIGLGHGSIIALPRSAALQNHGSLIYAGEVNTGRFATSGDEMLKIRALADTYGAWLHVDAAFGLPALLLPQTPEYAELTSGVANIELADSITSDAHKNTVQVPYDCGLFFTRHLHLQQTVFQNAPFPIPDLGAIPSAHNLGVENSRRLRGLAVYASLLAYGRGWHREVIQRQVALARRIAEYIVASPHYELLPTPEINKIFMIVLFRAKDETLNKTLVERLNQSGIIYVSGTQWAGKPAARIASWNEFYYMYIENSASVSGLARPRTRLSGGGAVQEGTFVVVPIVLSNNWCALPTIVGSQ</sequence>
<dbReference type="GO" id="GO:0019752">
    <property type="term" value="P:carboxylic acid metabolic process"/>
    <property type="evidence" value="ECO:0007669"/>
    <property type="project" value="InterPro"/>
</dbReference>
<keyword evidence="8" id="KW-1185">Reference proteome</keyword>
<dbReference type="Pfam" id="PF00282">
    <property type="entry name" value="Pyridoxal_deC"/>
    <property type="match status" value="1"/>
</dbReference>
<gene>
    <name evidence="7" type="ORF">HMN09_00827300</name>
</gene>
<proteinExistence type="inferred from homology"/>
<dbReference type="InterPro" id="IPR002129">
    <property type="entry name" value="PyrdxlP-dep_de-COase"/>
</dbReference>
<dbReference type="PANTHER" id="PTHR11999:SF165">
    <property type="entry name" value="DECARBOXYLASE, PUTATIVE (AFU_ORTHOLOGUE AFUA_2G04980)-RELATED"/>
    <property type="match status" value="1"/>
</dbReference>
<evidence type="ECO:0000256" key="1">
    <source>
        <dbReference type="ARBA" id="ARBA00001933"/>
    </source>
</evidence>
<keyword evidence="4 6" id="KW-0456">Lyase</keyword>
<accession>A0A8H6SSH3</accession>
<dbReference type="EMBL" id="JACAZE010000011">
    <property type="protein sequence ID" value="KAF7304260.1"/>
    <property type="molecule type" value="Genomic_DNA"/>
</dbReference>
<dbReference type="InterPro" id="IPR015422">
    <property type="entry name" value="PyrdxlP-dep_Trfase_small"/>
</dbReference>
<keyword evidence="3 5" id="KW-0663">Pyridoxal phosphate</keyword>
<dbReference type="OrthoDB" id="2161780at2759"/>
<dbReference type="GO" id="GO:0030170">
    <property type="term" value="F:pyridoxal phosphate binding"/>
    <property type="evidence" value="ECO:0007669"/>
    <property type="project" value="InterPro"/>
</dbReference>
<evidence type="ECO:0000256" key="4">
    <source>
        <dbReference type="ARBA" id="ARBA00023239"/>
    </source>
</evidence>
<dbReference type="AlphaFoldDB" id="A0A8H6SSH3"/>
<dbReference type="GO" id="GO:0005737">
    <property type="term" value="C:cytoplasm"/>
    <property type="evidence" value="ECO:0007669"/>
    <property type="project" value="TreeGrafter"/>
</dbReference>
<evidence type="ECO:0000256" key="2">
    <source>
        <dbReference type="ARBA" id="ARBA00009533"/>
    </source>
</evidence>
<dbReference type="GO" id="GO:0016831">
    <property type="term" value="F:carboxy-lyase activity"/>
    <property type="evidence" value="ECO:0007669"/>
    <property type="project" value="TreeGrafter"/>
</dbReference>
<dbReference type="SUPFAM" id="SSF53383">
    <property type="entry name" value="PLP-dependent transferases"/>
    <property type="match status" value="1"/>
</dbReference>
<evidence type="ECO:0000256" key="3">
    <source>
        <dbReference type="ARBA" id="ARBA00022898"/>
    </source>
</evidence>
<comment type="cofactor">
    <cofactor evidence="1 5 6">
        <name>pyridoxal 5'-phosphate</name>
        <dbReference type="ChEBI" id="CHEBI:597326"/>
    </cofactor>
</comment>
<dbReference type="Proteomes" id="UP000613580">
    <property type="component" value="Unassembled WGS sequence"/>
</dbReference>
<feature type="modified residue" description="N6-(pyridoxal phosphate)lysine" evidence="5">
    <location>
        <position position="301"/>
    </location>
</feature>
<evidence type="ECO:0000256" key="6">
    <source>
        <dbReference type="RuleBase" id="RU000382"/>
    </source>
</evidence>
<dbReference type="Gene3D" id="3.40.640.10">
    <property type="entry name" value="Type I PLP-dependent aspartate aminotransferase-like (Major domain)"/>
    <property type="match status" value="1"/>
</dbReference>
<evidence type="ECO:0008006" key="9">
    <source>
        <dbReference type="Google" id="ProtNLM"/>
    </source>
</evidence>
<evidence type="ECO:0000256" key="5">
    <source>
        <dbReference type="PIRSR" id="PIRSR602129-50"/>
    </source>
</evidence>
<dbReference type="PANTHER" id="PTHR11999">
    <property type="entry name" value="GROUP II PYRIDOXAL-5-PHOSPHATE DECARBOXYLASE"/>
    <property type="match status" value="1"/>
</dbReference>